<proteinExistence type="predicted"/>
<dbReference type="GO" id="GO:0003700">
    <property type="term" value="F:DNA-binding transcription factor activity"/>
    <property type="evidence" value="ECO:0007669"/>
    <property type="project" value="InterPro"/>
</dbReference>
<dbReference type="PANTHER" id="PTHR30204">
    <property type="entry name" value="REDOX-CYCLING DRUG-SENSING TRANSCRIPTIONAL ACTIVATOR SOXR"/>
    <property type="match status" value="1"/>
</dbReference>
<dbReference type="GO" id="GO:0003677">
    <property type="term" value="F:DNA binding"/>
    <property type="evidence" value="ECO:0007669"/>
    <property type="project" value="UniProtKB-KW"/>
</dbReference>
<comment type="caution">
    <text evidence="3">The sequence shown here is derived from an EMBL/GenBank/DDBJ whole genome shotgun (WGS) entry which is preliminary data.</text>
</comment>
<dbReference type="EMBL" id="JADEYS010000013">
    <property type="protein sequence ID" value="MBE9398214.1"/>
    <property type="molecule type" value="Genomic_DNA"/>
</dbReference>
<gene>
    <name evidence="3" type="ORF">IOQ59_13210</name>
</gene>
<protein>
    <submittedName>
        <fullName evidence="3">MerR family transcriptional regulator</fullName>
    </submittedName>
</protein>
<organism evidence="3 4">
    <name type="scientific">Pontibacterium sinense</name>
    <dbReference type="NCBI Taxonomy" id="2781979"/>
    <lineage>
        <taxon>Bacteria</taxon>
        <taxon>Pseudomonadati</taxon>
        <taxon>Pseudomonadota</taxon>
        <taxon>Gammaproteobacteria</taxon>
        <taxon>Oceanospirillales</taxon>
        <taxon>Oceanospirillaceae</taxon>
        <taxon>Pontibacterium</taxon>
    </lineage>
</organism>
<dbReference type="Proteomes" id="UP000640333">
    <property type="component" value="Unassembled WGS sequence"/>
</dbReference>
<evidence type="ECO:0000313" key="3">
    <source>
        <dbReference type="EMBL" id="MBE9398214.1"/>
    </source>
</evidence>
<dbReference type="PROSITE" id="PS50937">
    <property type="entry name" value="HTH_MERR_2"/>
    <property type="match status" value="1"/>
</dbReference>
<name>A0A8J7FEK6_9GAMM</name>
<dbReference type="RefSeq" id="WP_193953847.1">
    <property type="nucleotide sequence ID" value="NZ_JADEYS010000013.1"/>
</dbReference>
<dbReference type="InterPro" id="IPR000551">
    <property type="entry name" value="MerR-type_HTH_dom"/>
</dbReference>
<dbReference type="SUPFAM" id="SSF46955">
    <property type="entry name" value="Putative DNA-binding domain"/>
    <property type="match status" value="1"/>
</dbReference>
<dbReference type="InterPro" id="IPR047057">
    <property type="entry name" value="MerR_fam"/>
</dbReference>
<reference evidence="3" key="1">
    <citation type="submission" date="2020-10" db="EMBL/GenBank/DDBJ databases">
        <title>Bacterium isolated from coastal waters sediment.</title>
        <authorList>
            <person name="Chen R.-J."/>
            <person name="Lu D.-C."/>
            <person name="Zhu K.-L."/>
            <person name="Du Z.-J."/>
        </authorList>
    </citation>
    <scope>NUCLEOTIDE SEQUENCE</scope>
    <source>
        <strain evidence="3">N1Y112</strain>
    </source>
</reference>
<sequence>MYTIGQLMKQFQLSRSTLIYYDKIGLLQPSARSNANYRMYTQKDMQRMEQITLYKDAGLPLEEIACLLNEANSQSTALLEQHLANLNHEIGQLRQQQQRVLKILGKASALRNSRTMDKAQWVAILEATGMDETAMRQWHVEFERSLPEAHQDFLESLNIDSDEIAYIRRCSQAEWTRPATQE</sequence>
<dbReference type="Pfam" id="PF13411">
    <property type="entry name" value="MerR_1"/>
    <property type="match status" value="1"/>
</dbReference>
<dbReference type="AlphaFoldDB" id="A0A8J7FEK6"/>
<keyword evidence="1" id="KW-0238">DNA-binding</keyword>
<dbReference type="SMART" id="SM00422">
    <property type="entry name" value="HTH_MERR"/>
    <property type="match status" value="1"/>
</dbReference>
<accession>A0A8J7FEK6</accession>
<dbReference type="Gene3D" id="1.10.1660.10">
    <property type="match status" value="1"/>
</dbReference>
<evidence type="ECO:0000256" key="1">
    <source>
        <dbReference type="ARBA" id="ARBA00023125"/>
    </source>
</evidence>
<dbReference type="PANTHER" id="PTHR30204:SF90">
    <property type="entry name" value="HTH-TYPE TRANSCRIPTIONAL ACTIVATOR MTA"/>
    <property type="match status" value="1"/>
</dbReference>
<evidence type="ECO:0000259" key="2">
    <source>
        <dbReference type="PROSITE" id="PS50937"/>
    </source>
</evidence>
<keyword evidence="4" id="KW-1185">Reference proteome</keyword>
<feature type="domain" description="HTH merR-type" evidence="2">
    <location>
        <begin position="1"/>
        <end position="70"/>
    </location>
</feature>
<evidence type="ECO:0000313" key="4">
    <source>
        <dbReference type="Proteomes" id="UP000640333"/>
    </source>
</evidence>
<dbReference type="InterPro" id="IPR009061">
    <property type="entry name" value="DNA-bd_dom_put_sf"/>
</dbReference>